<sequence>MYVQSSSDIILFCAGFYTFFRNYDQTCLATNTCQTQIFDMDSDSASSVTVYSLSTVGASYQLSVGLMGVVKEGDNPDVFQETVTVWST</sequence>
<evidence type="ECO:0000313" key="2">
    <source>
        <dbReference type="Proteomes" id="UP000053647"/>
    </source>
</evidence>
<dbReference type="AlphaFoldDB" id="A0A0C9U6M9"/>
<evidence type="ECO:0000313" key="1">
    <source>
        <dbReference type="EMBL" id="KIJ14806.1"/>
    </source>
</evidence>
<keyword evidence="2" id="KW-1185">Reference proteome</keyword>
<proteinExistence type="predicted"/>
<accession>A0A0C9U6M9</accession>
<dbReference type="OrthoDB" id="1046782at2759"/>
<reference evidence="2" key="2">
    <citation type="submission" date="2015-01" db="EMBL/GenBank/DDBJ databases">
        <title>Evolutionary Origins and Diversification of the Mycorrhizal Mutualists.</title>
        <authorList>
            <consortium name="DOE Joint Genome Institute"/>
            <consortium name="Mycorrhizal Genomics Consortium"/>
            <person name="Kohler A."/>
            <person name="Kuo A."/>
            <person name="Nagy L.G."/>
            <person name="Floudas D."/>
            <person name="Copeland A."/>
            <person name="Barry K.W."/>
            <person name="Cichocki N."/>
            <person name="Veneault-Fourrey C."/>
            <person name="LaButti K."/>
            <person name="Lindquist E.A."/>
            <person name="Lipzen A."/>
            <person name="Lundell T."/>
            <person name="Morin E."/>
            <person name="Murat C."/>
            <person name="Riley R."/>
            <person name="Ohm R."/>
            <person name="Sun H."/>
            <person name="Tunlid A."/>
            <person name="Henrissat B."/>
            <person name="Grigoriev I.V."/>
            <person name="Hibbett D.S."/>
            <person name="Martin F."/>
        </authorList>
    </citation>
    <scope>NUCLEOTIDE SEQUENCE [LARGE SCALE GENOMIC DNA]</scope>
    <source>
        <strain evidence="2">ATCC 200175</strain>
    </source>
</reference>
<dbReference type="HOGENOM" id="CLU_2469737_0_0_1"/>
<dbReference type="InterPro" id="IPR012334">
    <property type="entry name" value="Pectin_lyas_fold"/>
</dbReference>
<dbReference type="Proteomes" id="UP000053647">
    <property type="component" value="Unassembled WGS sequence"/>
</dbReference>
<protein>
    <submittedName>
        <fullName evidence="1">Glycoside hydrolase family 55 protein</fullName>
    </submittedName>
</protein>
<keyword evidence="1" id="KW-0378">Hydrolase</keyword>
<organism evidence="1 2">
    <name type="scientific">Paxillus involutus ATCC 200175</name>
    <dbReference type="NCBI Taxonomy" id="664439"/>
    <lineage>
        <taxon>Eukaryota</taxon>
        <taxon>Fungi</taxon>
        <taxon>Dikarya</taxon>
        <taxon>Basidiomycota</taxon>
        <taxon>Agaricomycotina</taxon>
        <taxon>Agaricomycetes</taxon>
        <taxon>Agaricomycetidae</taxon>
        <taxon>Boletales</taxon>
        <taxon>Paxilineae</taxon>
        <taxon>Paxillaceae</taxon>
        <taxon>Paxillus</taxon>
    </lineage>
</organism>
<reference evidence="1 2" key="1">
    <citation type="submission" date="2014-06" db="EMBL/GenBank/DDBJ databases">
        <authorList>
            <consortium name="DOE Joint Genome Institute"/>
            <person name="Kuo A."/>
            <person name="Kohler A."/>
            <person name="Nagy L.G."/>
            <person name="Floudas D."/>
            <person name="Copeland A."/>
            <person name="Barry K.W."/>
            <person name="Cichocki N."/>
            <person name="Veneault-Fourrey C."/>
            <person name="LaButti K."/>
            <person name="Lindquist E.A."/>
            <person name="Lipzen A."/>
            <person name="Lundell T."/>
            <person name="Morin E."/>
            <person name="Murat C."/>
            <person name="Sun H."/>
            <person name="Tunlid A."/>
            <person name="Henrissat B."/>
            <person name="Grigoriev I.V."/>
            <person name="Hibbett D.S."/>
            <person name="Martin F."/>
            <person name="Nordberg H.P."/>
            <person name="Cantor M.N."/>
            <person name="Hua S.X."/>
        </authorList>
    </citation>
    <scope>NUCLEOTIDE SEQUENCE [LARGE SCALE GENOMIC DNA]</scope>
    <source>
        <strain evidence="1 2">ATCC 200175</strain>
    </source>
</reference>
<dbReference type="EMBL" id="KN819340">
    <property type="protein sequence ID" value="KIJ14806.1"/>
    <property type="molecule type" value="Genomic_DNA"/>
</dbReference>
<dbReference type="Gene3D" id="2.160.20.10">
    <property type="entry name" value="Single-stranded right-handed beta-helix, Pectin lyase-like"/>
    <property type="match status" value="1"/>
</dbReference>
<name>A0A0C9U6M9_PAXIN</name>
<gene>
    <name evidence="1" type="ORF">PAXINDRAFT_99864</name>
</gene>
<dbReference type="GO" id="GO:0016787">
    <property type="term" value="F:hydrolase activity"/>
    <property type="evidence" value="ECO:0007669"/>
    <property type="project" value="UniProtKB-KW"/>
</dbReference>